<dbReference type="Proteomes" id="UP000036958">
    <property type="component" value="Unassembled WGS sequence"/>
</dbReference>
<evidence type="ECO:0000259" key="2">
    <source>
        <dbReference type="Pfam" id="PF03432"/>
    </source>
</evidence>
<feature type="region of interest" description="Disordered" evidence="1">
    <location>
        <begin position="280"/>
        <end position="301"/>
    </location>
</feature>
<dbReference type="PATRIC" id="fig|1409788.3.peg.1225"/>
<dbReference type="STRING" id="1409788.NC99_12040"/>
<name>A0A0L8VBX7_9BACT</name>
<organism evidence="3 4">
    <name type="scientific">Sunxiuqinia dokdonensis</name>
    <dbReference type="NCBI Taxonomy" id="1409788"/>
    <lineage>
        <taxon>Bacteria</taxon>
        <taxon>Pseudomonadati</taxon>
        <taxon>Bacteroidota</taxon>
        <taxon>Bacteroidia</taxon>
        <taxon>Marinilabiliales</taxon>
        <taxon>Prolixibacteraceae</taxon>
        <taxon>Sunxiuqinia</taxon>
    </lineage>
</organism>
<feature type="compositionally biased region" description="Basic residues" evidence="1">
    <location>
        <begin position="292"/>
        <end position="301"/>
    </location>
</feature>
<gene>
    <name evidence="3" type="ORF">NC99_12040</name>
</gene>
<dbReference type="AlphaFoldDB" id="A0A0L8VBX7"/>
<protein>
    <submittedName>
        <fullName evidence="3">Mobilization protein</fullName>
    </submittedName>
</protein>
<feature type="domain" description="MobA/VirD2-like nuclease" evidence="2">
    <location>
        <begin position="16"/>
        <end position="145"/>
    </location>
</feature>
<evidence type="ECO:0000256" key="1">
    <source>
        <dbReference type="SAM" id="MobiDB-lite"/>
    </source>
</evidence>
<evidence type="ECO:0000313" key="4">
    <source>
        <dbReference type="Proteomes" id="UP000036958"/>
    </source>
</evidence>
<dbReference type="EMBL" id="LGIA01000057">
    <property type="protein sequence ID" value="KOH45959.1"/>
    <property type="molecule type" value="Genomic_DNA"/>
</dbReference>
<reference evidence="4" key="1">
    <citation type="submission" date="2015-07" db="EMBL/GenBank/DDBJ databases">
        <title>Genome sequencing of Sunxiuqinia dokdonensis strain SK.</title>
        <authorList>
            <person name="Ahn S."/>
            <person name="Kim B.-C."/>
        </authorList>
    </citation>
    <scope>NUCLEOTIDE SEQUENCE [LARGE SCALE GENOMIC DNA]</scope>
    <source>
        <strain evidence="4">SK</strain>
    </source>
</reference>
<sequence>MAKIVKGQGFRGVVNYVLDQSKGAEILDSQGVRLKNAGSIIYSFVFQSEMNSRIKKPVGHISLDFSAQDLGKLNNSLMVKISQEYMNLMGISNTQYILCRHFDKEHPHVHLVFNRVDNEGKTISDRNDRYRSGKICKELTEKHGLYFARGKEKVKAYRLREPDKTKYEIYESLKAILPTCHNWDQVIAELKDQGIAVTFKFKGKTSEIQGVVFNKNGYSFNGSKVDRQFSFSKITFQLKRNISEQVYQKSNVRYHIPDHLVAGNILKSLFYQMGKHPAVNENRTKQDDVPKLKRRRRGIRR</sequence>
<keyword evidence="4" id="KW-1185">Reference proteome</keyword>
<dbReference type="Pfam" id="PF03432">
    <property type="entry name" value="Relaxase"/>
    <property type="match status" value="1"/>
</dbReference>
<accession>A0A0L8VBX7</accession>
<dbReference type="InterPro" id="IPR005094">
    <property type="entry name" value="Endonuclease_MobA/VirD2"/>
</dbReference>
<evidence type="ECO:0000313" key="3">
    <source>
        <dbReference type="EMBL" id="KOH45959.1"/>
    </source>
</evidence>
<feature type="compositionally biased region" description="Basic and acidic residues" evidence="1">
    <location>
        <begin position="282"/>
        <end position="291"/>
    </location>
</feature>
<comment type="caution">
    <text evidence="3">The sequence shown here is derived from an EMBL/GenBank/DDBJ whole genome shotgun (WGS) entry which is preliminary data.</text>
</comment>
<proteinExistence type="predicted"/>